<dbReference type="InterPro" id="IPR005537">
    <property type="entry name" value="RAMP_III_fam"/>
</dbReference>
<dbReference type="AlphaFoldDB" id="A0A150U1K9"/>
<evidence type="ECO:0000259" key="2">
    <source>
        <dbReference type="Pfam" id="PF03787"/>
    </source>
</evidence>
<keyword evidence="1" id="KW-0051">Antiviral defense</keyword>
<evidence type="ECO:0000313" key="4">
    <source>
        <dbReference type="Proteomes" id="UP000075502"/>
    </source>
</evidence>
<dbReference type="EMBL" id="JEME01000196">
    <property type="protein sequence ID" value="KYG10845.1"/>
    <property type="molecule type" value="Genomic_DNA"/>
</dbReference>
<feature type="domain" description="CRISPR type III-associated protein" evidence="2">
    <location>
        <begin position="2"/>
        <end position="178"/>
    </location>
</feature>
<reference evidence="3 4" key="1">
    <citation type="submission" date="2014-02" db="EMBL/GenBank/DDBJ databases">
        <title>The small core and large imbalanced accessory genome model reveals a collaborative survival strategy of Sorangium cellulosum strains in nature.</title>
        <authorList>
            <person name="Han K."/>
            <person name="Peng R."/>
            <person name="Blom J."/>
            <person name="Li Y.-Z."/>
        </authorList>
    </citation>
    <scope>NUCLEOTIDE SEQUENCE [LARGE SCALE GENOMIC DNA]</scope>
    <source>
        <strain evidence="3 4">So0007-03</strain>
    </source>
</reference>
<sequence length="412" mass="44839">MGGAEARSVDRATALRPPSVRGALRAWFRIGAAAVLLVPEEKSASAERGMIELLHRAESELFGSTAMRSRVVVGPPAGGQVVRLQLDDRRWPGLRYLGYGLFEGTGSEALITDAAAVPQPATVPRELGPVSLPISLRPRGSGDRITDTHHRLLGATLWLWLHLGGLGARSRRGWGSLRLAQPSPLLQGLPALRAGGPADIVNGLIQGLDRATEVFRDELPNLGIQVPPGDRPHPGLRTIDGIENITVLPGEHSTPIEALERAGRLFRDFRSTLQRQQRGERPLQDYFDVKASLQHGRPARSVDRAAFGLPLPFYFRSLNGMKTRFVPQTEDGDRLSSPLLFRVHPVHGRGDRPRYAAVLVNLEDRAAALAGQELKQEGMTGTVPTPDGRLVHDFIQWALKEAKRIAPGGGRP</sequence>
<accession>A0A150U1K9</accession>
<dbReference type="Pfam" id="PF03787">
    <property type="entry name" value="RAMPs"/>
    <property type="match status" value="1"/>
</dbReference>
<name>A0A150U1K9_SORCE</name>
<protein>
    <recommendedName>
        <fullName evidence="2">CRISPR type III-associated protein domain-containing protein</fullName>
    </recommendedName>
</protein>
<proteinExistence type="predicted"/>
<comment type="caution">
    <text evidence="3">The sequence shown here is derived from an EMBL/GenBank/DDBJ whole genome shotgun (WGS) entry which is preliminary data.</text>
</comment>
<dbReference type="GO" id="GO:0051607">
    <property type="term" value="P:defense response to virus"/>
    <property type="evidence" value="ECO:0007669"/>
    <property type="project" value="UniProtKB-KW"/>
</dbReference>
<evidence type="ECO:0000313" key="3">
    <source>
        <dbReference type="EMBL" id="KYG10845.1"/>
    </source>
</evidence>
<gene>
    <name evidence="3" type="ORF">BE21_58720</name>
</gene>
<dbReference type="Proteomes" id="UP000075502">
    <property type="component" value="Unassembled WGS sequence"/>
</dbReference>
<organism evidence="3 4">
    <name type="scientific">Sorangium cellulosum</name>
    <name type="common">Polyangium cellulosum</name>
    <dbReference type="NCBI Taxonomy" id="56"/>
    <lineage>
        <taxon>Bacteria</taxon>
        <taxon>Pseudomonadati</taxon>
        <taxon>Myxococcota</taxon>
        <taxon>Polyangia</taxon>
        <taxon>Polyangiales</taxon>
        <taxon>Polyangiaceae</taxon>
        <taxon>Sorangium</taxon>
    </lineage>
</organism>
<evidence type="ECO:0000256" key="1">
    <source>
        <dbReference type="ARBA" id="ARBA00023118"/>
    </source>
</evidence>